<evidence type="ECO:0000256" key="6">
    <source>
        <dbReference type="ARBA" id="ARBA00022679"/>
    </source>
</evidence>
<name>A0A8H3TRE5_9TREE</name>
<evidence type="ECO:0000256" key="4">
    <source>
        <dbReference type="ARBA" id="ARBA00012748"/>
    </source>
</evidence>
<proteinExistence type="inferred from homology"/>
<accession>A0A8H3TRE5</accession>
<dbReference type="PROSITE" id="PS00599">
    <property type="entry name" value="AA_TRANSFER_CLASS_2"/>
    <property type="match status" value="1"/>
</dbReference>
<evidence type="ECO:0000256" key="5">
    <source>
        <dbReference type="ARBA" id="ARBA00022576"/>
    </source>
</evidence>
<evidence type="ECO:0000259" key="11">
    <source>
        <dbReference type="Pfam" id="PF00155"/>
    </source>
</evidence>
<dbReference type="GO" id="GO:0030170">
    <property type="term" value="F:pyridoxal phosphate binding"/>
    <property type="evidence" value="ECO:0007669"/>
    <property type="project" value="InterPro"/>
</dbReference>
<evidence type="ECO:0000256" key="7">
    <source>
        <dbReference type="ARBA" id="ARBA00022898"/>
    </source>
</evidence>
<reference evidence="12" key="1">
    <citation type="submission" date="2020-07" db="EMBL/GenBank/DDBJ databases">
        <title>Draft Genome Sequence of a Deep-Sea Yeast, Naganishia (Cryptococcus) liquefaciens strain N6.</title>
        <authorList>
            <person name="Han Y.W."/>
            <person name="Kajitani R."/>
            <person name="Morimoto H."/>
            <person name="Parhat M."/>
            <person name="Tsubouchi H."/>
            <person name="Bakenova O."/>
            <person name="Ogata M."/>
            <person name="Argunhan B."/>
            <person name="Aoki R."/>
            <person name="Kajiwara S."/>
            <person name="Itoh T."/>
            <person name="Iwasaki H."/>
        </authorList>
    </citation>
    <scope>NUCLEOTIDE SEQUENCE</scope>
    <source>
        <strain evidence="12">N6</strain>
    </source>
</reference>
<evidence type="ECO:0000256" key="8">
    <source>
        <dbReference type="ARBA" id="ARBA00047481"/>
    </source>
</evidence>
<keyword evidence="6" id="KW-0808">Transferase</keyword>
<protein>
    <recommendedName>
        <fullName evidence="4">histidinol-phosphate transaminase</fullName>
        <ecNumber evidence="4">2.6.1.9</ecNumber>
    </recommendedName>
</protein>
<comment type="caution">
    <text evidence="12">The sequence shown here is derived from an EMBL/GenBank/DDBJ whole genome shotgun (WGS) entry which is preliminary data.</text>
</comment>
<evidence type="ECO:0000256" key="3">
    <source>
        <dbReference type="ARBA" id="ARBA00008392"/>
    </source>
</evidence>
<dbReference type="AlphaFoldDB" id="A0A8H3TRE5"/>
<feature type="region of interest" description="Disordered" evidence="10">
    <location>
        <begin position="66"/>
        <end position="99"/>
    </location>
</feature>
<evidence type="ECO:0000256" key="9">
    <source>
        <dbReference type="RuleBase" id="RU003693"/>
    </source>
</evidence>
<dbReference type="InterPro" id="IPR001917">
    <property type="entry name" value="Aminotrans_II_pyridoxalP_BS"/>
</dbReference>
<dbReference type="InterPro" id="IPR015422">
    <property type="entry name" value="PyrdxlP-dep_Trfase_small"/>
</dbReference>
<dbReference type="EMBL" id="BLZA01000011">
    <property type="protein sequence ID" value="GHJ85230.1"/>
    <property type="molecule type" value="Genomic_DNA"/>
</dbReference>
<dbReference type="OrthoDB" id="2015537at2759"/>
<comment type="pathway">
    <text evidence="2">Amino-acid biosynthesis; L-histidine biosynthesis; L-histidine from 5-phospho-alpha-D-ribose 1-diphosphate: step 7/9.</text>
</comment>
<dbReference type="GO" id="GO:0004400">
    <property type="term" value="F:histidinol-phosphate transaminase activity"/>
    <property type="evidence" value="ECO:0007669"/>
    <property type="project" value="UniProtKB-EC"/>
</dbReference>
<keyword evidence="13" id="KW-1185">Reference proteome</keyword>
<evidence type="ECO:0000313" key="12">
    <source>
        <dbReference type="EMBL" id="GHJ85230.1"/>
    </source>
</evidence>
<dbReference type="InterPro" id="IPR015421">
    <property type="entry name" value="PyrdxlP-dep_Trfase_major"/>
</dbReference>
<evidence type="ECO:0000256" key="2">
    <source>
        <dbReference type="ARBA" id="ARBA00005011"/>
    </source>
</evidence>
<gene>
    <name evidence="12" type="ORF">NliqN6_1632</name>
</gene>
<keyword evidence="5" id="KW-0032">Aminotransferase</keyword>
<dbReference type="Gene3D" id="3.40.640.10">
    <property type="entry name" value="Type I PLP-dependent aspartate aminotransferase-like (Major domain)"/>
    <property type="match status" value="1"/>
</dbReference>
<comment type="cofactor">
    <cofactor evidence="1 9">
        <name>pyridoxal 5'-phosphate</name>
        <dbReference type="ChEBI" id="CHEBI:597326"/>
    </cofactor>
</comment>
<comment type="similarity">
    <text evidence="3 9">Belongs to the class-II pyridoxal-phosphate-dependent aminotransferase family.</text>
</comment>
<dbReference type="InterPro" id="IPR015424">
    <property type="entry name" value="PyrdxlP-dep_Trfase"/>
</dbReference>
<dbReference type="SUPFAM" id="SSF53383">
    <property type="entry name" value="PLP-dependent transferases"/>
    <property type="match status" value="1"/>
</dbReference>
<keyword evidence="7 9" id="KW-0663">Pyridoxal phosphate</keyword>
<evidence type="ECO:0000313" key="13">
    <source>
        <dbReference type="Proteomes" id="UP000620104"/>
    </source>
</evidence>
<feature type="compositionally biased region" description="Basic and acidic residues" evidence="10">
    <location>
        <begin position="66"/>
        <end position="86"/>
    </location>
</feature>
<dbReference type="Gene3D" id="3.90.1150.10">
    <property type="entry name" value="Aspartate Aminotransferase, domain 1"/>
    <property type="match status" value="1"/>
</dbReference>
<comment type="catalytic activity">
    <reaction evidence="8">
        <text>L-histidinol phosphate + 2-oxoglutarate = 3-(imidazol-4-yl)-2-oxopropyl phosphate + L-glutamate</text>
        <dbReference type="Rhea" id="RHEA:23744"/>
        <dbReference type="ChEBI" id="CHEBI:16810"/>
        <dbReference type="ChEBI" id="CHEBI:29985"/>
        <dbReference type="ChEBI" id="CHEBI:57766"/>
        <dbReference type="ChEBI" id="CHEBI:57980"/>
        <dbReference type="EC" id="2.6.1.9"/>
    </reaction>
</comment>
<dbReference type="EC" id="2.6.1.9" evidence="4"/>
<dbReference type="Proteomes" id="UP000620104">
    <property type="component" value="Unassembled WGS sequence"/>
</dbReference>
<dbReference type="PANTHER" id="PTHR42885:SF2">
    <property type="entry name" value="HISTIDINOL-PHOSPHATE AMINOTRANSFERASE"/>
    <property type="match status" value="1"/>
</dbReference>
<organism evidence="12 13">
    <name type="scientific">Naganishia liquefaciens</name>
    <dbReference type="NCBI Taxonomy" id="104408"/>
    <lineage>
        <taxon>Eukaryota</taxon>
        <taxon>Fungi</taxon>
        <taxon>Dikarya</taxon>
        <taxon>Basidiomycota</taxon>
        <taxon>Agaricomycotina</taxon>
        <taxon>Tremellomycetes</taxon>
        <taxon>Filobasidiales</taxon>
        <taxon>Filobasidiaceae</taxon>
        <taxon>Naganishia</taxon>
    </lineage>
</organism>
<evidence type="ECO:0000256" key="10">
    <source>
        <dbReference type="SAM" id="MobiDB-lite"/>
    </source>
</evidence>
<dbReference type="CDD" id="cd00609">
    <property type="entry name" value="AAT_like"/>
    <property type="match status" value="1"/>
</dbReference>
<dbReference type="InterPro" id="IPR004839">
    <property type="entry name" value="Aminotransferase_I/II_large"/>
</dbReference>
<evidence type="ECO:0000256" key="1">
    <source>
        <dbReference type="ARBA" id="ARBA00001933"/>
    </source>
</evidence>
<feature type="domain" description="Aminotransferase class I/classII large" evidence="11">
    <location>
        <begin position="109"/>
        <end position="434"/>
    </location>
</feature>
<dbReference type="PANTHER" id="PTHR42885">
    <property type="entry name" value="HISTIDINOL-PHOSPHATE AMINOTRANSFERASE-RELATED"/>
    <property type="match status" value="1"/>
</dbReference>
<sequence>MPILGVTEQGPTRPAHFNLESIIRPNILALVPYRSARDDYDSGILLDANENALGPCLPAIHNVVEKQHEHADDEDVPRRKEEKDAQQIETNGDAADASDPLLNMSQEQLASLNRYPSPTHDPLKQLIANLRGVPNENWVFLGVGSDEVIDLLFRVTCVPGKDVVITTPPTYGMYEVTANVNDVGVVKVPLVTEGGKFQVDMPALENAFTKYPEAKLLFLCSPGNPTGTLIPLSTIRAVAENPAYKGIIVVDEAYIDFAPEGSSAVQLVNEYANVCVMQTLSKGFGLAGIRLGFALAPPPLVQIMTNTKAPYNISKPTATLALSSLSTAGLSILNANVTTLNTCRNELISDLRAIPSVGEILGGNDANFVLVQILDKPRAEGGQPSNPRALEAYKRMAEKMGLVVRFRGNEIGCEGCLRITVGSLEECQAVVERLKEIL</sequence>
<dbReference type="Pfam" id="PF00155">
    <property type="entry name" value="Aminotran_1_2"/>
    <property type="match status" value="1"/>
</dbReference>